<organism evidence="1 2">
    <name type="scientific">Synechococcus phage S-CAM8</name>
    <dbReference type="NCBI Taxonomy" id="754038"/>
    <lineage>
        <taxon>Viruses</taxon>
        <taxon>Duplodnaviria</taxon>
        <taxon>Heunggongvirae</taxon>
        <taxon>Uroviricota</taxon>
        <taxon>Caudoviricetes</taxon>
        <taxon>Pantevenvirales</taxon>
        <taxon>Kyanoviridae</taxon>
        <taxon>Neritesvirus</taxon>
        <taxon>Neritesvirus scam8</taxon>
    </lineage>
</organism>
<reference evidence="1 2" key="1">
    <citation type="journal article" date="2016" name="Virology">
        <title>The genomic content and context of auxiliary metabolic genes in marine cyanomyoviruses.</title>
        <authorList>
            <person name="Crummett L.T."/>
            <person name="Puxty R.J."/>
            <person name="Weihe C."/>
            <person name="Marston M.F."/>
            <person name="Martiny J.B."/>
        </authorList>
    </citation>
    <scope>NUCLEOTIDE SEQUENCE [LARGE SCALE GENOMIC DNA]</scope>
    <source>
        <strain evidence="1">0810PA29</strain>
    </source>
</reference>
<dbReference type="Proteomes" id="UP000224839">
    <property type="component" value="Segment"/>
</dbReference>
<evidence type="ECO:0000313" key="2">
    <source>
        <dbReference type="Proteomes" id="UP000224839"/>
    </source>
</evidence>
<proteinExistence type="predicted"/>
<name>A0A1D8KN26_9CAUD</name>
<dbReference type="EMBL" id="KU686203">
    <property type="protein sequence ID" value="AOV59987.1"/>
    <property type="molecule type" value="Genomic_DNA"/>
</dbReference>
<evidence type="ECO:0000313" key="1">
    <source>
        <dbReference type="EMBL" id="AOV59987.1"/>
    </source>
</evidence>
<gene>
    <name evidence="1" type="ORF">P29A0810_051</name>
</gene>
<accession>A0A1D8KN26</accession>
<sequence length="187" mass="21561">MNEYLTRTLLPLIVTIQPKKSESYTLDALGLERQSSQSILITFGERIEQFWNNVISDSKSDNLIEENNLVEVKGKQRQVDHNFKCYLDSVLYYLESKCNLNFDSEKIKVSNKKIDEVKGALNADVGAYFVPVVSEIAKKDLTKYNNKGVQVFGVKWMLSKIDTQFTEEEYFEFLREVVAPILEEKGL</sequence>
<protein>
    <submittedName>
        <fullName evidence="1">Uncharacterized protein</fullName>
    </submittedName>
</protein>